<dbReference type="PANTHER" id="PTHR11748:SF119">
    <property type="entry name" value="D-2-HYDROXYGLUTARATE DEHYDROGENASE"/>
    <property type="match status" value="1"/>
</dbReference>
<keyword evidence="7" id="KW-0411">Iron-sulfur</keyword>
<dbReference type="Pfam" id="PF01565">
    <property type="entry name" value="FAD_binding_4"/>
    <property type="match status" value="1"/>
</dbReference>
<accession>A0A9W6NYY3</accession>
<keyword evidence="2" id="KW-0285">Flavoprotein</keyword>
<dbReference type="InterPro" id="IPR004017">
    <property type="entry name" value="Cys_rich_dom"/>
</dbReference>
<dbReference type="InterPro" id="IPR006094">
    <property type="entry name" value="Oxid_FAD_bind_N"/>
</dbReference>
<organism evidence="10 11">
    <name type="scientific">Pseudonocardia halophobica</name>
    <dbReference type="NCBI Taxonomy" id="29401"/>
    <lineage>
        <taxon>Bacteria</taxon>
        <taxon>Bacillati</taxon>
        <taxon>Actinomycetota</taxon>
        <taxon>Actinomycetes</taxon>
        <taxon>Pseudonocardiales</taxon>
        <taxon>Pseudonocardiaceae</taxon>
        <taxon>Pseudonocardia</taxon>
    </lineage>
</organism>
<evidence type="ECO:0000256" key="6">
    <source>
        <dbReference type="ARBA" id="ARBA00023004"/>
    </source>
</evidence>
<dbReference type="GO" id="GO:0071949">
    <property type="term" value="F:FAD binding"/>
    <property type="evidence" value="ECO:0007669"/>
    <property type="project" value="InterPro"/>
</dbReference>
<feature type="domain" description="4Fe-4S ferredoxin-type" evidence="8">
    <location>
        <begin position="594"/>
        <end position="625"/>
    </location>
</feature>
<keyword evidence="6" id="KW-0408">Iron</keyword>
<dbReference type="Gene3D" id="3.30.465.10">
    <property type="match status" value="1"/>
</dbReference>
<dbReference type="Proteomes" id="UP001143463">
    <property type="component" value="Unassembled WGS sequence"/>
</dbReference>
<evidence type="ECO:0000256" key="2">
    <source>
        <dbReference type="ARBA" id="ARBA00022630"/>
    </source>
</evidence>
<evidence type="ECO:0000313" key="11">
    <source>
        <dbReference type="Proteomes" id="UP001143463"/>
    </source>
</evidence>
<dbReference type="EMBL" id="BSFQ01000027">
    <property type="protein sequence ID" value="GLL14022.1"/>
    <property type="molecule type" value="Genomic_DNA"/>
</dbReference>
<dbReference type="GO" id="GO:0046872">
    <property type="term" value="F:metal ion binding"/>
    <property type="evidence" value="ECO:0007669"/>
    <property type="project" value="UniProtKB-KW"/>
</dbReference>
<dbReference type="InterPro" id="IPR016164">
    <property type="entry name" value="FAD-linked_Oxase-like_C"/>
</dbReference>
<dbReference type="GO" id="GO:1903457">
    <property type="term" value="P:lactate catabolic process"/>
    <property type="evidence" value="ECO:0007669"/>
    <property type="project" value="TreeGrafter"/>
</dbReference>
<dbReference type="InterPro" id="IPR017896">
    <property type="entry name" value="4Fe4S_Fe-S-bd"/>
</dbReference>
<proteinExistence type="predicted"/>
<dbReference type="InterPro" id="IPR016166">
    <property type="entry name" value="FAD-bd_PCMH"/>
</dbReference>
<dbReference type="PANTHER" id="PTHR11748">
    <property type="entry name" value="D-LACTATE DEHYDROGENASE"/>
    <property type="match status" value="1"/>
</dbReference>
<keyword evidence="11" id="KW-1185">Reference proteome</keyword>
<keyword evidence="5" id="KW-0560">Oxidoreductase</keyword>
<evidence type="ECO:0000313" key="10">
    <source>
        <dbReference type="EMBL" id="GLL14022.1"/>
    </source>
</evidence>
<evidence type="ECO:0000256" key="3">
    <source>
        <dbReference type="ARBA" id="ARBA00022723"/>
    </source>
</evidence>
<dbReference type="RefSeq" id="WP_037051313.1">
    <property type="nucleotide sequence ID" value="NZ_BAAAUZ010000064.1"/>
</dbReference>
<dbReference type="InterPro" id="IPR036318">
    <property type="entry name" value="FAD-bd_PCMH-like_sf"/>
</dbReference>
<dbReference type="Gene3D" id="3.30.70.2740">
    <property type="match status" value="1"/>
</dbReference>
<keyword evidence="4" id="KW-0274">FAD</keyword>
<keyword evidence="3" id="KW-0479">Metal-binding</keyword>
<dbReference type="GO" id="GO:0004458">
    <property type="term" value="F:D-lactate dehydrogenase (cytochrome) activity"/>
    <property type="evidence" value="ECO:0007669"/>
    <property type="project" value="TreeGrafter"/>
</dbReference>
<dbReference type="GO" id="GO:0051536">
    <property type="term" value="F:iron-sulfur cluster binding"/>
    <property type="evidence" value="ECO:0007669"/>
    <property type="project" value="UniProtKB-KW"/>
</dbReference>
<evidence type="ECO:0000256" key="4">
    <source>
        <dbReference type="ARBA" id="ARBA00022827"/>
    </source>
</evidence>
<dbReference type="SUPFAM" id="SSF55103">
    <property type="entry name" value="FAD-linked oxidases, C-terminal domain"/>
    <property type="match status" value="1"/>
</dbReference>
<comment type="cofactor">
    <cofactor evidence="1">
        <name>FAD</name>
        <dbReference type="ChEBI" id="CHEBI:57692"/>
    </cofactor>
</comment>
<dbReference type="SUPFAM" id="SSF56176">
    <property type="entry name" value="FAD-binding/transporter-associated domain-like"/>
    <property type="match status" value="1"/>
</dbReference>
<sequence length="935" mass="98158">MSETPVDRAGIDRSAGTRSLYAYDASSYRVLPAGVAFPGDIAEVQRILAECLGNGVPVTCRGAGTSMAGNAVGAGVVLDFSRHMNRVRAIDPVARTATVEPGVVLDALQAELAPYGLMFAPDPSSHSRATVGGMIGNDACGNHSVRYGRTSGHVVALELLLADGTHLVAERGGLRAADPTDAAAVARAAELAEGLRGIMGEHLGRIRLDLGRVPRQVSGYQLQHLLPENGFDVARALVGSEGTCAVVVGITVSLVPRPEAVQLVVLGYPDIVTGARDVPALLESAPAAVEGIEETIVDALRARRGPASVAGLPEGRAWLFVELEGPNPEALALEGKQLVTRLEGLGGLTAGRIVTDPGERAALWRVREDGAGLVARRPDGRSTWAGWEDSAVDPANLADYLADLRALLIAHGLDGVFYGHLGAGCVHIRIDFDLETEQGVAAMAAFAADAADLVRGHGGSVSGEHGDGRARSALLERLYGPELIAAFAQFKRLFDPGDLLNPGIIVDPAPLDVDLAPFVPLPLPVGSTAFAYPEDPAGFAGAAGRCIGVGRCRADGGAMCPSYQATREERDSTRGRARMLQEMIRQGPVADGWRSTEVRDALDLCLSCRACASDCPAGVDMATYKAEFLHLHHKGRIRPRTHYSLGWLPAAAALARRVPALANAVLRAPGTAWLAGIAPERAMPRFARRGAYRRARALPATGGGRLFVDSFTRAFRPEVLGAAQRVLGSAGGAPQPIDGVCCGLTWISTGQLGVARRVLRRTVARLSWGTDPIVVLEPSCAAALKHDAPRLLCTPEAAAVAARVRTFAEELEHRLDAGWTPPPLPGPAVLQTHCHERAVFGAGQSRLLARLGITGVAEATGCCGLAGNFGVERGHHEVSTAVAELSLAPALRAAARDTAVLADGFSCRTQIDHLGSPTRPRHLAELIADHLEEPR</sequence>
<dbReference type="AlphaFoldDB" id="A0A9W6NYY3"/>
<dbReference type="PROSITE" id="PS51387">
    <property type="entry name" value="FAD_PCMH"/>
    <property type="match status" value="1"/>
</dbReference>
<dbReference type="GO" id="GO:0008720">
    <property type="term" value="F:D-lactate dehydrogenase (NAD+) activity"/>
    <property type="evidence" value="ECO:0007669"/>
    <property type="project" value="TreeGrafter"/>
</dbReference>
<dbReference type="Pfam" id="PF13183">
    <property type="entry name" value="Fer4_8"/>
    <property type="match status" value="1"/>
</dbReference>
<dbReference type="PROSITE" id="PS00198">
    <property type="entry name" value="4FE4S_FER_1"/>
    <property type="match status" value="1"/>
</dbReference>
<dbReference type="Gene3D" id="1.10.1060.10">
    <property type="entry name" value="Alpha-helical ferredoxin"/>
    <property type="match status" value="1"/>
</dbReference>
<dbReference type="PROSITE" id="PS51379">
    <property type="entry name" value="4FE4S_FER_2"/>
    <property type="match status" value="1"/>
</dbReference>
<feature type="domain" description="FAD-binding PCMH-type" evidence="9">
    <location>
        <begin position="28"/>
        <end position="257"/>
    </location>
</feature>
<dbReference type="InterPro" id="IPR017900">
    <property type="entry name" value="4Fe4S_Fe_S_CS"/>
</dbReference>
<dbReference type="Pfam" id="PF02913">
    <property type="entry name" value="FAD-oxidase_C"/>
    <property type="match status" value="1"/>
</dbReference>
<reference evidence="10" key="1">
    <citation type="journal article" date="2014" name="Int. J. Syst. Evol. Microbiol.">
        <title>Complete genome sequence of Corynebacterium casei LMG S-19264T (=DSM 44701T), isolated from a smear-ripened cheese.</title>
        <authorList>
            <consortium name="US DOE Joint Genome Institute (JGI-PGF)"/>
            <person name="Walter F."/>
            <person name="Albersmeier A."/>
            <person name="Kalinowski J."/>
            <person name="Ruckert C."/>
        </authorList>
    </citation>
    <scope>NUCLEOTIDE SEQUENCE</scope>
    <source>
        <strain evidence="10">VKM Ac-1069</strain>
    </source>
</reference>
<protein>
    <submittedName>
        <fullName evidence="10">Lactate dehydrogenase</fullName>
    </submittedName>
</protein>
<evidence type="ECO:0000256" key="7">
    <source>
        <dbReference type="ARBA" id="ARBA00023014"/>
    </source>
</evidence>
<gene>
    <name evidence="10" type="ORF">GCM10017577_51670</name>
</gene>
<comment type="caution">
    <text evidence="10">The sequence shown here is derived from an EMBL/GenBank/DDBJ whole genome shotgun (WGS) entry which is preliminary data.</text>
</comment>
<dbReference type="InterPro" id="IPR016169">
    <property type="entry name" value="FAD-bd_PCMH_sub2"/>
</dbReference>
<dbReference type="Pfam" id="PF02754">
    <property type="entry name" value="CCG"/>
    <property type="match status" value="1"/>
</dbReference>
<reference evidence="10" key="2">
    <citation type="submission" date="2023-01" db="EMBL/GenBank/DDBJ databases">
        <authorList>
            <person name="Sun Q."/>
            <person name="Evtushenko L."/>
        </authorList>
    </citation>
    <scope>NUCLEOTIDE SEQUENCE</scope>
    <source>
        <strain evidence="10">VKM Ac-1069</strain>
    </source>
</reference>
<evidence type="ECO:0000259" key="8">
    <source>
        <dbReference type="PROSITE" id="PS51379"/>
    </source>
</evidence>
<dbReference type="InterPro" id="IPR004113">
    <property type="entry name" value="FAD-bd_oxidored_4_C"/>
</dbReference>
<evidence type="ECO:0000256" key="1">
    <source>
        <dbReference type="ARBA" id="ARBA00001974"/>
    </source>
</evidence>
<dbReference type="InterPro" id="IPR009051">
    <property type="entry name" value="Helical_ferredxn"/>
</dbReference>
<evidence type="ECO:0000256" key="5">
    <source>
        <dbReference type="ARBA" id="ARBA00023002"/>
    </source>
</evidence>
<dbReference type="SUPFAM" id="SSF46548">
    <property type="entry name" value="alpha-helical ferredoxin"/>
    <property type="match status" value="1"/>
</dbReference>
<name>A0A9W6NYY3_9PSEU</name>
<evidence type="ECO:0000259" key="9">
    <source>
        <dbReference type="PROSITE" id="PS51387"/>
    </source>
</evidence>